<dbReference type="Pfam" id="PF03478">
    <property type="entry name" value="Beta-prop_KIB1-4"/>
    <property type="match status" value="1"/>
</dbReference>
<dbReference type="InterPro" id="IPR050942">
    <property type="entry name" value="F-box_BR-signaling"/>
</dbReference>
<dbReference type="Gene3D" id="1.20.1280.50">
    <property type="match status" value="1"/>
</dbReference>
<feature type="domain" description="F-box" evidence="1">
    <location>
        <begin position="3"/>
        <end position="37"/>
    </location>
</feature>
<proteinExistence type="predicted"/>
<comment type="caution">
    <text evidence="3">The sequence shown here is derived from an EMBL/GenBank/DDBJ whole genome shotgun (WGS) entry which is preliminary data.</text>
</comment>
<dbReference type="AlphaFoldDB" id="A0AAD6A1W3"/>
<evidence type="ECO:0000313" key="3">
    <source>
        <dbReference type="EMBL" id="KAJ3708074.1"/>
    </source>
</evidence>
<evidence type="ECO:0000259" key="2">
    <source>
        <dbReference type="Pfam" id="PF03478"/>
    </source>
</evidence>
<evidence type="ECO:0000313" key="4">
    <source>
        <dbReference type="Proteomes" id="UP001210211"/>
    </source>
</evidence>
<dbReference type="InterPro" id="IPR011043">
    <property type="entry name" value="Gal_Oxase/kelch_b-propeller"/>
</dbReference>
<organism evidence="3 4">
    <name type="scientific">Rhynchospora tenuis</name>
    <dbReference type="NCBI Taxonomy" id="198213"/>
    <lineage>
        <taxon>Eukaryota</taxon>
        <taxon>Viridiplantae</taxon>
        <taxon>Streptophyta</taxon>
        <taxon>Embryophyta</taxon>
        <taxon>Tracheophyta</taxon>
        <taxon>Spermatophyta</taxon>
        <taxon>Magnoliopsida</taxon>
        <taxon>Liliopsida</taxon>
        <taxon>Poales</taxon>
        <taxon>Cyperaceae</taxon>
        <taxon>Cyperoideae</taxon>
        <taxon>Rhynchosporeae</taxon>
        <taxon>Rhynchospora</taxon>
    </lineage>
</organism>
<gene>
    <name evidence="3" type="ORF">LUZ61_011779</name>
</gene>
<evidence type="ECO:0008006" key="5">
    <source>
        <dbReference type="Google" id="ProtNLM"/>
    </source>
</evidence>
<reference evidence="3 4" key="1">
    <citation type="journal article" date="2022" name="Cell">
        <title>Repeat-based holocentromeres influence genome architecture and karyotype evolution.</title>
        <authorList>
            <person name="Hofstatter P.G."/>
            <person name="Thangavel G."/>
            <person name="Lux T."/>
            <person name="Neumann P."/>
            <person name="Vondrak T."/>
            <person name="Novak P."/>
            <person name="Zhang M."/>
            <person name="Costa L."/>
            <person name="Castellani M."/>
            <person name="Scott A."/>
            <person name="Toegelov H."/>
            <person name="Fuchs J."/>
            <person name="Mata-Sucre Y."/>
            <person name="Dias Y."/>
            <person name="Vanzela A.L.L."/>
            <person name="Huettel B."/>
            <person name="Almeida C.C.S."/>
            <person name="Simkova H."/>
            <person name="Souza G."/>
            <person name="Pedrosa-Harand A."/>
            <person name="Macas J."/>
            <person name="Mayer K.F.X."/>
            <person name="Houben A."/>
            <person name="Marques A."/>
        </authorList>
    </citation>
    <scope>NUCLEOTIDE SEQUENCE [LARGE SCALE GENOMIC DNA]</scope>
    <source>
        <strain evidence="3">RhyTen1mFocal</strain>
    </source>
</reference>
<accession>A0AAD6A1W3</accession>
<dbReference type="SUPFAM" id="SSF50965">
    <property type="entry name" value="Galactose oxidase, central domain"/>
    <property type="match status" value="1"/>
</dbReference>
<name>A0AAD6A1W3_9POAL</name>
<dbReference type="Pfam" id="PF00646">
    <property type="entry name" value="F-box"/>
    <property type="match status" value="1"/>
</dbReference>
<feature type="domain" description="KIB1-4 beta-propeller" evidence="2">
    <location>
        <begin position="82"/>
        <end position="303"/>
    </location>
</feature>
<dbReference type="PANTHER" id="PTHR44259:SF114">
    <property type="entry name" value="OS06G0707300 PROTEIN"/>
    <property type="match status" value="1"/>
</dbReference>
<dbReference type="InterPro" id="IPR036047">
    <property type="entry name" value="F-box-like_dom_sf"/>
</dbReference>
<protein>
    <recommendedName>
        <fullName evidence="5">F-box domain-containing protein</fullName>
    </recommendedName>
</protein>
<dbReference type="EMBL" id="JAMRDG010000001">
    <property type="protein sequence ID" value="KAJ3708074.1"/>
    <property type="molecule type" value="Genomic_DNA"/>
</dbReference>
<dbReference type="Proteomes" id="UP001210211">
    <property type="component" value="Unassembled WGS sequence"/>
</dbReference>
<keyword evidence="4" id="KW-1185">Reference proteome</keyword>
<dbReference type="PANTHER" id="PTHR44259">
    <property type="entry name" value="OS07G0183000 PROTEIN-RELATED"/>
    <property type="match status" value="1"/>
</dbReference>
<dbReference type="SUPFAM" id="SSF81383">
    <property type="entry name" value="F-box domain"/>
    <property type="match status" value="1"/>
</dbReference>
<dbReference type="InterPro" id="IPR001810">
    <property type="entry name" value="F-box_dom"/>
</dbReference>
<evidence type="ECO:0000259" key="1">
    <source>
        <dbReference type="Pfam" id="PF00646"/>
    </source>
</evidence>
<dbReference type="InterPro" id="IPR005174">
    <property type="entry name" value="KIB1-4_b-propeller"/>
</dbReference>
<sequence length="348" mass="39893">MDWSELLPDLLHLISKRLPDLSDFIRFRAVCKRWRSAAPTTDPPPQLPWYVETTYDNTVRFKSLSTGKSVNITFFEVEWDAYHPGSSNGHILVSGSNASNLSLLNPLTRNEIPLPLPPTDSIYHCLIYTGLDPVRSGDDVVLWWFSSEVVLTVGICRPGDQEWETIQLSGWANGQTYYKGMYYVIEKDNPATKIMDIRTGATLSIIPPPICASTGKPFPLEYLIVSSEGLLGVSGYNGTHDIRDFKFEVYRLDDKNKVARWIKINSIGDRILFLDNTKGFCLSTNEIEGFKGDCIYFITDMYEYDNIYNVRCPICRYDLKNRTAEKAVSNSFRNMSHWFFPRTLDQWE</sequence>